<evidence type="ECO:0000313" key="8">
    <source>
        <dbReference type="Proteomes" id="UP000623467"/>
    </source>
</evidence>
<dbReference type="InterPro" id="IPR013785">
    <property type="entry name" value="Aldolase_TIM"/>
</dbReference>
<dbReference type="PANTHER" id="PTHR43303">
    <property type="entry name" value="NADPH DEHYDROGENASE C23G7.10C-RELATED"/>
    <property type="match status" value="1"/>
</dbReference>
<gene>
    <name evidence="7" type="ORF">MSAN_02231900</name>
</gene>
<comment type="caution">
    <text evidence="7">The sequence shown here is derived from an EMBL/GenBank/DDBJ whole genome shotgun (WGS) entry which is preliminary data.</text>
</comment>
<evidence type="ECO:0000256" key="4">
    <source>
        <dbReference type="ARBA" id="ARBA00022857"/>
    </source>
</evidence>
<name>A0A8H7CIJ1_9AGAR</name>
<evidence type="ECO:0000256" key="5">
    <source>
        <dbReference type="ARBA" id="ARBA00023002"/>
    </source>
</evidence>
<proteinExistence type="predicted"/>
<organism evidence="7 8">
    <name type="scientific">Mycena sanguinolenta</name>
    <dbReference type="NCBI Taxonomy" id="230812"/>
    <lineage>
        <taxon>Eukaryota</taxon>
        <taxon>Fungi</taxon>
        <taxon>Dikarya</taxon>
        <taxon>Basidiomycota</taxon>
        <taxon>Agaricomycotina</taxon>
        <taxon>Agaricomycetes</taxon>
        <taxon>Agaricomycetidae</taxon>
        <taxon>Agaricales</taxon>
        <taxon>Marasmiineae</taxon>
        <taxon>Mycenaceae</taxon>
        <taxon>Mycena</taxon>
    </lineage>
</organism>
<sequence length="511" mass="56924">MYTNAAEGRVVEQEQPMASFSEIAVVSQKPLSFFGSRPLSIFKASFLNLLHNSRRKPCFSISFTVHYESLLSRPLSGSQFTTMLNINTAVPDAREYYPLNEPPIGTRLAGEQPELFKPLEIRGVTFKNRIFVSPMCQYSSSDGHATDWHLVHIGASAVQTGNTFFLIFPCSNKQGFATRGAGAICMEATAVVPEGRISPEDAGLWKDSQMEPLKRIVEFCHAHGTKIGIQLSHAGRKASVYAPWIKDKAGHGSSWIATEDENGWPDQVYAPSAIPWSDRYPNPKEMTEQDMQYVEDAFVAAVKRCKQIGFDWLEFHAAHGYLAHEFLSPLSNTRTDQYGGSLENRTRFPNRVLQRMREEWPDKPLTVRISSSDWAEGPEKAADGSWAQWGIEQSILWVGQLLQLGVVDLVDCSSGGNWFHQKIGPLIDGKIAPGYQVPFAEAMKKAYPSLIVGAIGAISDPVVAESYLKDGKCDVISMAREFIRNPHWVLMAARTLGCTVKAANQYERGWR</sequence>
<keyword evidence="3" id="KW-0288">FMN</keyword>
<accession>A0A8H7CIJ1</accession>
<evidence type="ECO:0000256" key="2">
    <source>
        <dbReference type="ARBA" id="ARBA00022630"/>
    </source>
</evidence>
<dbReference type="EMBL" id="JACAZH010000033">
    <property type="protein sequence ID" value="KAF7337586.1"/>
    <property type="molecule type" value="Genomic_DNA"/>
</dbReference>
<dbReference type="Gene3D" id="3.20.20.70">
    <property type="entry name" value="Aldolase class I"/>
    <property type="match status" value="1"/>
</dbReference>
<dbReference type="InterPro" id="IPR044152">
    <property type="entry name" value="YqjM-like"/>
</dbReference>
<protein>
    <submittedName>
        <fullName evidence="7">FMN-linked oxidoreductase</fullName>
    </submittedName>
</protein>
<dbReference type="GO" id="GO:0003959">
    <property type="term" value="F:NADPH dehydrogenase activity"/>
    <property type="evidence" value="ECO:0007669"/>
    <property type="project" value="InterPro"/>
</dbReference>
<keyword evidence="4" id="KW-0521">NADP</keyword>
<keyword evidence="8" id="KW-1185">Reference proteome</keyword>
<feature type="domain" description="NADH:flavin oxidoreductase/NADH oxidase N-terminal" evidence="6">
    <location>
        <begin position="179"/>
        <end position="492"/>
    </location>
</feature>
<dbReference type="InterPro" id="IPR001155">
    <property type="entry name" value="OxRdtase_FMN_N"/>
</dbReference>
<dbReference type="GO" id="GO:0010181">
    <property type="term" value="F:FMN binding"/>
    <property type="evidence" value="ECO:0007669"/>
    <property type="project" value="InterPro"/>
</dbReference>
<comment type="cofactor">
    <cofactor evidence="1">
        <name>FMN</name>
        <dbReference type="ChEBI" id="CHEBI:58210"/>
    </cofactor>
</comment>
<evidence type="ECO:0000313" key="7">
    <source>
        <dbReference type="EMBL" id="KAF7337586.1"/>
    </source>
</evidence>
<dbReference type="GO" id="GO:0050661">
    <property type="term" value="F:NADP binding"/>
    <property type="evidence" value="ECO:0007669"/>
    <property type="project" value="InterPro"/>
</dbReference>
<dbReference type="CDD" id="cd02932">
    <property type="entry name" value="OYE_YqiM_FMN"/>
    <property type="match status" value="1"/>
</dbReference>
<dbReference type="Pfam" id="PF00724">
    <property type="entry name" value="Oxidored_FMN"/>
    <property type="match status" value="1"/>
</dbReference>
<keyword evidence="5" id="KW-0560">Oxidoreductase</keyword>
<evidence type="ECO:0000256" key="1">
    <source>
        <dbReference type="ARBA" id="ARBA00001917"/>
    </source>
</evidence>
<dbReference type="PANTHER" id="PTHR43303:SF4">
    <property type="entry name" value="NADPH DEHYDROGENASE C23G7.10C-RELATED"/>
    <property type="match status" value="1"/>
</dbReference>
<evidence type="ECO:0000259" key="6">
    <source>
        <dbReference type="Pfam" id="PF00724"/>
    </source>
</evidence>
<evidence type="ECO:0000256" key="3">
    <source>
        <dbReference type="ARBA" id="ARBA00022643"/>
    </source>
</evidence>
<dbReference type="SUPFAM" id="SSF51395">
    <property type="entry name" value="FMN-linked oxidoreductases"/>
    <property type="match status" value="1"/>
</dbReference>
<reference evidence="7" key="1">
    <citation type="submission" date="2020-05" db="EMBL/GenBank/DDBJ databases">
        <title>Mycena genomes resolve the evolution of fungal bioluminescence.</title>
        <authorList>
            <person name="Tsai I.J."/>
        </authorList>
    </citation>
    <scope>NUCLEOTIDE SEQUENCE</scope>
    <source>
        <strain evidence="7">160909Yilan</strain>
    </source>
</reference>
<dbReference type="OrthoDB" id="72788at2759"/>
<dbReference type="Proteomes" id="UP000623467">
    <property type="component" value="Unassembled WGS sequence"/>
</dbReference>
<keyword evidence="2" id="KW-0285">Flavoprotein</keyword>
<dbReference type="AlphaFoldDB" id="A0A8H7CIJ1"/>